<evidence type="ECO:0000256" key="3">
    <source>
        <dbReference type="ARBA" id="ARBA00023274"/>
    </source>
</evidence>
<dbReference type="GO" id="GO:0022625">
    <property type="term" value="C:cytosolic large ribosomal subunit"/>
    <property type="evidence" value="ECO:0007669"/>
    <property type="project" value="UniProtKB-UniRule"/>
</dbReference>
<dbReference type="CDD" id="cd00392">
    <property type="entry name" value="Ribosomal_L13"/>
    <property type="match status" value="1"/>
</dbReference>
<dbReference type="InterPro" id="IPR005822">
    <property type="entry name" value="Ribosomal_uL13"/>
</dbReference>
<dbReference type="InterPro" id="IPR005755">
    <property type="entry name" value="Ribosomal_uL13_euk/arc"/>
</dbReference>
<accession>A0A7J3SL51</accession>
<dbReference type="HAMAP" id="MF_01366">
    <property type="entry name" value="Ribosomal_uL13"/>
    <property type="match status" value="1"/>
</dbReference>
<dbReference type="SUPFAM" id="SSF52161">
    <property type="entry name" value="Ribosomal protein L13"/>
    <property type="match status" value="1"/>
</dbReference>
<evidence type="ECO:0000256" key="2">
    <source>
        <dbReference type="ARBA" id="ARBA00022980"/>
    </source>
</evidence>
<dbReference type="GO" id="GO:0017148">
    <property type="term" value="P:negative regulation of translation"/>
    <property type="evidence" value="ECO:0007669"/>
    <property type="project" value="TreeGrafter"/>
</dbReference>
<dbReference type="PROSITE" id="PS00783">
    <property type="entry name" value="RIBOSOMAL_L13"/>
    <property type="match status" value="1"/>
</dbReference>
<dbReference type="InterPro" id="IPR036899">
    <property type="entry name" value="Ribosomal_uL13_sf"/>
</dbReference>
<dbReference type="PANTHER" id="PTHR11545:SF3">
    <property type="entry name" value="LARGE RIBOSOMAL SUBUNIT PROTEIN UL13"/>
    <property type="match status" value="1"/>
</dbReference>
<keyword evidence="3 4" id="KW-0687">Ribonucleoprotein</keyword>
<comment type="similarity">
    <text evidence="1 4 5">Belongs to the universal ribosomal protein uL13 family.</text>
</comment>
<evidence type="ECO:0000256" key="4">
    <source>
        <dbReference type="HAMAP-Rule" id="MF_01366"/>
    </source>
</evidence>
<evidence type="ECO:0000256" key="1">
    <source>
        <dbReference type="ARBA" id="ARBA00006227"/>
    </source>
</evidence>
<keyword evidence="2 4" id="KW-0689">Ribosomal protein</keyword>
<dbReference type="Pfam" id="PF00572">
    <property type="entry name" value="Ribosomal_L13"/>
    <property type="match status" value="1"/>
</dbReference>
<sequence length="150" mass="16536">MAETESEVIIDATNLILGRMASIIAKMLLNGKKVIVVNAEKAVLSGDSKRVEEGYRNLWKVRTFRNPDKQGMRRPRTPSGIVKRTVRGMLPNKPKGRGALKNLKVYIGVPKELKGKSLISLKEADASKLKAKHITLGELAKLFGWSGDKA</sequence>
<comment type="function">
    <text evidence="4">This protein is one of the early assembly proteins of the 50S ribosomal subunit, although it is not seen to bind rRNA by itself. It is important during the early stages of 50S assembly.</text>
</comment>
<organism evidence="6">
    <name type="scientific">Fervidicoccus fontis</name>
    <dbReference type="NCBI Taxonomy" id="683846"/>
    <lineage>
        <taxon>Archaea</taxon>
        <taxon>Thermoproteota</taxon>
        <taxon>Thermoprotei</taxon>
        <taxon>Fervidicoccales</taxon>
        <taxon>Fervidicoccaceae</taxon>
        <taxon>Fervidicoccus</taxon>
    </lineage>
</organism>
<reference evidence="6" key="1">
    <citation type="journal article" date="2020" name="mSystems">
        <title>Genome- and Community-Level Interaction Insights into Carbon Utilization and Element Cycling Functions of Hydrothermarchaeota in Hydrothermal Sediment.</title>
        <authorList>
            <person name="Zhou Z."/>
            <person name="Liu Y."/>
            <person name="Xu W."/>
            <person name="Pan J."/>
            <person name="Luo Z.H."/>
            <person name="Li M."/>
        </authorList>
    </citation>
    <scope>NUCLEOTIDE SEQUENCE [LARGE SCALE GENOMIC DNA]</scope>
    <source>
        <strain evidence="6">SpSt-885</strain>
    </source>
</reference>
<dbReference type="PANTHER" id="PTHR11545">
    <property type="entry name" value="RIBOSOMAL PROTEIN L13"/>
    <property type="match status" value="1"/>
</dbReference>
<proteinExistence type="inferred from homology"/>
<dbReference type="Gene3D" id="3.90.1180.10">
    <property type="entry name" value="Ribosomal protein L13"/>
    <property type="match status" value="1"/>
</dbReference>
<dbReference type="InterPro" id="IPR005823">
    <property type="entry name" value="Ribosomal_uL13_bac-type"/>
</dbReference>
<evidence type="ECO:0000313" key="6">
    <source>
        <dbReference type="EMBL" id="HGZ60257.1"/>
    </source>
</evidence>
<name>A0A7J3SL51_9CREN</name>
<comment type="subunit">
    <text evidence="4">Part of the 50S ribosomal subunit.</text>
</comment>
<evidence type="ECO:0000256" key="5">
    <source>
        <dbReference type="RuleBase" id="RU003877"/>
    </source>
</evidence>
<dbReference type="GO" id="GO:0003735">
    <property type="term" value="F:structural constituent of ribosome"/>
    <property type="evidence" value="ECO:0007669"/>
    <property type="project" value="UniProtKB-UniRule"/>
</dbReference>
<dbReference type="AlphaFoldDB" id="A0A7J3SL51"/>
<comment type="caution">
    <text evidence="6">The sequence shown here is derived from an EMBL/GenBank/DDBJ whole genome shotgun (WGS) entry which is preliminary data.</text>
</comment>
<dbReference type="GO" id="GO:0003729">
    <property type="term" value="F:mRNA binding"/>
    <property type="evidence" value="ECO:0007669"/>
    <property type="project" value="TreeGrafter"/>
</dbReference>
<dbReference type="PIRSF" id="PIRSF002181">
    <property type="entry name" value="Ribosomal_L13"/>
    <property type="match status" value="1"/>
</dbReference>
<dbReference type="NCBIfam" id="TIGR01077">
    <property type="entry name" value="L13_A_E"/>
    <property type="match status" value="1"/>
</dbReference>
<dbReference type="EMBL" id="DTLS01000096">
    <property type="protein sequence ID" value="HGZ60257.1"/>
    <property type="molecule type" value="Genomic_DNA"/>
</dbReference>
<dbReference type="GO" id="GO:0006412">
    <property type="term" value="P:translation"/>
    <property type="evidence" value="ECO:0007669"/>
    <property type="project" value="UniProtKB-UniRule"/>
</dbReference>
<dbReference type="InterPro" id="IPR023563">
    <property type="entry name" value="Ribosomal_uL13_CS"/>
</dbReference>
<gene>
    <name evidence="4" type="primary">rpl13</name>
    <name evidence="6" type="ORF">ENW83_03505</name>
</gene>
<protein>
    <recommendedName>
        <fullName evidence="4">Large ribosomal subunit protein uL13</fullName>
    </recommendedName>
</protein>
<dbReference type="NCBIfam" id="NF005004">
    <property type="entry name" value="PRK06394.1"/>
    <property type="match status" value="1"/>
</dbReference>